<protein>
    <submittedName>
        <fullName evidence="1">Uncharacterized protein</fullName>
    </submittedName>
</protein>
<evidence type="ECO:0000313" key="2">
    <source>
        <dbReference type="Proteomes" id="UP000235388"/>
    </source>
</evidence>
<sequence length="459" mass="53622">MEFTAASDAENILQGSSGAAKSAMCGSVGLKPSDEMKGPCWYNIWSKPKHHPEELRLGQESTRPTLEETWRWVWRNFRNTWSIIFQKVRHFFRPNRVAYVSDDTLFTQYPGLEELLKDDKSIDQKIDEFIAKTQSKHRPENEDVKPGSTYNDKWNNLKQSLHNIHNIGEEVDRARRKMMIHDIEYSKKIKQMLLQKDGISNFIGVLGDRMASYQSKTLAEDQGILLQNLPKDKGYLRFLLGFMGPKNVLKPFFQKAIQEKLKSDELLFFGEVENFLYQLEVIQIYLACLARVHRISDPSIMPLTTKTKLEGLYKKQIINTEKKLKGFVGTQKRLKRALDMIESMDFHKNFMRMLKSPSATSYYELQFLEPFGHLREDITAEEKNLIYREFGIESKEDHLETIKKEAPIALQNVKIFSDLHFKRKEEEINILHSITPEDLEMLSKCSMPQNDSKFKEHTI</sequence>
<keyword evidence="2" id="KW-1185">Reference proteome</keyword>
<proteinExistence type="predicted"/>
<reference evidence="1 2" key="1">
    <citation type="submission" date="2017-11" db="EMBL/GenBank/DDBJ databases">
        <title>De novo assembly and phasing of dikaryotic genomes from two isolates of Puccinia coronata f. sp. avenae, the causal agent of oat crown rust.</title>
        <authorList>
            <person name="Miller M.E."/>
            <person name="Zhang Y."/>
            <person name="Omidvar V."/>
            <person name="Sperschneider J."/>
            <person name="Schwessinger B."/>
            <person name="Raley C."/>
            <person name="Palmer J.M."/>
            <person name="Garnica D."/>
            <person name="Upadhyaya N."/>
            <person name="Rathjen J."/>
            <person name="Taylor J.M."/>
            <person name="Park R.F."/>
            <person name="Dodds P.N."/>
            <person name="Hirsch C.D."/>
            <person name="Kianian S.F."/>
            <person name="Figueroa M."/>
        </authorList>
    </citation>
    <scope>NUCLEOTIDE SEQUENCE [LARGE SCALE GENOMIC DNA]</scope>
    <source>
        <strain evidence="1">12NC29</strain>
    </source>
</reference>
<accession>A0A2N5TIE8</accession>
<dbReference type="Proteomes" id="UP000235388">
    <property type="component" value="Unassembled WGS sequence"/>
</dbReference>
<gene>
    <name evidence="1" type="ORF">PCANC_27294</name>
</gene>
<evidence type="ECO:0000313" key="1">
    <source>
        <dbReference type="EMBL" id="PLW25282.1"/>
    </source>
</evidence>
<organism evidence="1 2">
    <name type="scientific">Puccinia coronata f. sp. avenae</name>
    <dbReference type="NCBI Taxonomy" id="200324"/>
    <lineage>
        <taxon>Eukaryota</taxon>
        <taxon>Fungi</taxon>
        <taxon>Dikarya</taxon>
        <taxon>Basidiomycota</taxon>
        <taxon>Pucciniomycotina</taxon>
        <taxon>Pucciniomycetes</taxon>
        <taxon>Pucciniales</taxon>
        <taxon>Pucciniaceae</taxon>
        <taxon>Puccinia</taxon>
    </lineage>
</organism>
<name>A0A2N5TIE8_9BASI</name>
<dbReference type="AlphaFoldDB" id="A0A2N5TIE8"/>
<comment type="caution">
    <text evidence="1">The sequence shown here is derived from an EMBL/GenBank/DDBJ whole genome shotgun (WGS) entry which is preliminary data.</text>
</comment>
<dbReference type="EMBL" id="PGCJ01000631">
    <property type="protein sequence ID" value="PLW25282.1"/>
    <property type="molecule type" value="Genomic_DNA"/>
</dbReference>